<feature type="non-terminal residue" evidence="3">
    <location>
        <position position="1"/>
    </location>
</feature>
<proteinExistence type="predicted"/>
<accession>A0A1D2N4U5</accession>
<keyword evidence="1" id="KW-1133">Transmembrane helix</keyword>
<dbReference type="EMBL" id="LJIJ01000217">
    <property type="protein sequence ID" value="ODN00299.1"/>
    <property type="molecule type" value="Genomic_DNA"/>
</dbReference>
<evidence type="ECO:0000256" key="2">
    <source>
        <dbReference type="SAM" id="SignalP"/>
    </source>
</evidence>
<keyword evidence="1" id="KW-0812">Transmembrane</keyword>
<keyword evidence="2" id="KW-0732">Signal</keyword>
<name>A0A1D2N4U5_ORCCI</name>
<dbReference type="AlphaFoldDB" id="A0A1D2N4U5"/>
<sequence length="76" mass="8417">IFNIIIFVLSVFAVLVVLSTKGEQAGAGKRIGLLVIVVTVLVLTILQFLLASRLKSGAENVRIFERVEVIIFYTFH</sequence>
<dbReference type="Proteomes" id="UP000094527">
    <property type="component" value="Unassembled WGS sequence"/>
</dbReference>
<evidence type="ECO:0000256" key="1">
    <source>
        <dbReference type="SAM" id="Phobius"/>
    </source>
</evidence>
<comment type="caution">
    <text evidence="3">The sequence shown here is derived from an EMBL/GenBank/DDBJ whole genome shotgun (WGS) entry which is preliminary data.</text>
</comment>
<gene>
    <name evidence="3" type="ORF">Ocin01_06381</name>
</gene>
<protein>
    <submittedName>
        <fullName evidence="3">Uncharacterized protein</fullName>
    </submittedName>
</protein>
<evidence type="ECO:0000313" key="4">
    <source>
        <dbReference type="Proteomes" id="UP000094527"/>
    </source>
</evidence>
<reference evidence="3 4" key="1">
    <citation type="journal article" date="2016" name="Genome Biol. Evol.">
        <title>Gene Family Evolution Reflects Adaptation to Soil Environmental Stressors in the Genome of the Collembolan Orchesella cincta.</title>
        <authorList>
            <person name="Faddeeva-Vakhrusheva A."/>
            <person name="Derks M.F."/>
            <person name="Anvar S.Y."/>
            <person name="Agamennone V."/>
            <person name="Suring W."/>
            <person name="Smit S."/>
            <person name="van Straalen N.M."/>
            <person name="Roelofs D."/>
        </authorList>
    </citation>
    <scope>NUCLEOTIDE SEQUENCE [LARGE SCALE GENOMIC DNA]</scope>
    <source>
        <tissue evidence="3">Mixed pool</tissue>
    </source>
</reference>
<feature type="chain" id="PRO_5008905036" evidence="2">
    <location>
        <begin position="20"/>
        <end position="76"/>
    </location>
</feature>
<keyword evidence="4" id="KW-1185">Reference proteome</keyword>
<organism evidence="3 4">
    <name type="scientific">Orchesella cincta</name>
    <name type="common">Springtail</name>
    <name type="synonym">Podura cincta</name>
    <dbReference type="NCBI Taxonomy" id="48709"/>
    <lineage>
        <taxon>Eukaryota</taxon>
        <taxon>Metazoa</taxon>
        <taxon>Ecdysozoa</taxon>
        <taxon>Arthropoda</taxon>
        <taxon>Hexapoda</taxon>
        <taxon>Collembola</taxon>
        <taxon>Entomobryomorpha</taxon>
        <taxon>Entomobryoidea</taxon>
        <taxon>Orchesellidae</taxon>
        <taxon>Orchesellinae</taxon>
        <taxon>Orchesella</taxon>
    </lineage>
</organism>
<feature type="signal peptide" evidence="2">
    <location>
        <begin position="1"/>
        <end position="19"/>
    </location>
</feature>
<keyword evidence="1" id="KW-0472">Membrane</keyword>
<evidence type="ECO:0000313" key="3">
    <source>
        <dbReference type="EMBL" id="ODN00299.1"/>
    </source>
</evidence>
<feature type="transmembrane region" description="Helical" evidence="1">
    <location>
        <begin position="32"/>
        <end position="52"/>
    </location>
</feature>